<dbReference type="PANTHER" id="PTHR48258:SF9">
    <property type="entry name" value="OS01G0348150 PROTEIN"/>
    <property type="match status" value="1"/>
</dbReference>
<dbReference type="Proteomes" id="UP001231189">
    <property type="component" value="Unassembled WGS sequence"/>
</dbReference>
<dbReference type="PANTHER" id="PTHR48258">
    <property type="entry name" value="DUF4218 DOMAIN-CONTAINING PROTEIN-RELATED"/>
    <property type="match status" value="1"/>
</dbReference>
<accession>A0AAD8VS08</accession>
<comment type="caution">
    <text evidence="3">The sequence shown here is derived from an EMBL/GenBank/DDBJ whole genome shotgun (WGS) entry which is preliminary data.</text>
</comment>
<organism evidence="3 4">
    <name type="scientific">Lolium multiflorum</name>
    <name type="common">Italian ryegrass</name>
    <name type="synonym">Lolium perenne subsp. multiflorum</name>
    <dbReference type="NCBI Taxonomy" id="4521"/>
    <lineage>
        <taxon>Eukaryota</taxon>
        <taxon>Viridiplantae</taxon>
        <taxon>Streptophyta</taxon>
        <taxon>Embryophyta</taxon>
        <taxon>Tracheophyta</taxon>
        <taxon>Spermatophyta</taxon>
        <taxon>Magnoliopsida</taxon>
        <taxon>Liliopsida</taxon>
        <taxon>Poales</taxon>
        <taxon>Poaceae</taxon>
        <taxon>BOP clade</taxon>
        <taxon>Pooideae</taxon>
        <taxon>Poodae</taxon>
        <taxon>Poeae</taxon>
        <taxon>Poeae Chloroplast Group 2 (Poeae type)</taxon>
        <taxon>Loliodinae</taxon>
        <taxon>Loliinae</taxon>
        <taxon>Lolium</taxon>
    </lineage>
</organism>
<feature type="compositionally biased region" description="Low complexity" evidence="1">
    <location>
        <begin position="196"/>
        <end position="208"/>
    </location>
</feature>
<dbReference type="AlphaFoldDB" id="A0AAD8VS08"/>
<feature type="compositionally biased region" description="Basic and acidic residues" evidence="1">
    <location>
        <begin position="224"/>
        <end position="252"/>
    </location>
</feature>
<feature type="region of interest" description="Disordered" evidence="1">
    <location>
        <begin position="49"/>
        <end position="134"/>
    </location>
</feature>
<feature type="region of interest" description="Disordered" evidence="1">
    <location>
        <begin position="196"/>
        <end position="276"/>
    </location>
</feature>
<feature type="compositionally biased region" description="Acidic residues" evidence="1">
    <location>
        <begin position="75"/>
        <end position="85"/>
    </location>
</feature>
<sequence length="429" mass="48753">MVRNNMTLIRCPCRKCGLRQWIDPDSGQLEEHLLRRGFMLGFDEEPAANVGHEEEADIGREDEESPEHGVHHEEGEADEGDDDAGGDGGGDAERKRTPLTGPAGPSCSRASPEGHGQRQTRSWRKWRDSNVASLRSPVEKRKDLFNVRGALKSPTTEERRRNIRAFGKLGRVPRAGKEASENRRCWEYGKRGPFSGTCRTGRSSTRPSPRCHAHHKERYRKPTWHSDEHAERTKDGPKARTDLKLLGLKKELQYPTDSDDDDEQTETTQGHHKRAKKNEVVVLKPACFTPSEEELERFFECLLGVSSSRLLGEDKQISGRGKKRFSGMKSHDRHVLMTQILPVAMRGIMDDHVRETLFGLRNFFDVISRKSIGVAAQQLQEEIVEILCELEIYFPPAFFDIMVHLLVHVVDDIIHLGPTFLHNMMPFKG</sequence>
<dbReference type="InterPro" id="IPR025452">
    <property type="entry name" value="DUF4218"/>
</dbReference>
<evidence type="ECO:0000313" key="3">
    <source>
        <dbReference type="EMBL" id="KAK1614733.1"/>
    </source>
</evidence>
<reference evidence="3" key="1">
    <citation type="submission" date="2023-07" db="EMBL/GenBank/DDBJ databases">
        <title>A chromosome-level genome assembly of Lolium multiflorum.</title>
        <authorList>
            <person name="Chen Y."/>
            <person name="Copetti D."/>
            <person name="Kolliker R."/>
            <person name="Studer B."/>
        </authorList>
    </citation>
    <scope>NUCLEOTIDE SEQUENCE</scope>
    <source>
        <strain evidence="3">02402/16</strain>
        <tissue evidence="3">Leaf</tissue>
    </source>
</reference>
<dbReference type="Pfam" id="PF13960">
    <property type="entry name" value="DUF4218"/>
    <property type="match status" value="1"/>
</dbReference>
<dbReference type="EMBL" id="JAUUTY010000006">
    <property type="protein sequence ID" value="KAK1614733.1"/>
    <property type="molecule type" value="Genomic_DNA"/>
</dbReference>
<feature type="domain" description="DUF4218" evidence="2">
    <location>
        <begin position="377"/>
        <end position="427"/>
    </location>
</feature>
<gene>
    <name evidence="3" type="ORF">QYE76_020250</name>
</gene>
<feature type="compositionally biased region" description="Basic residues" evidence="1">
    <location>
        <begin position="209"/>
        <end position="223"/>
    </location>
</feature>
<evidence type="ECO:0000259" key="2">
    <source>
        <dbReference type="Pfam" id="PF13960"/>
    </source>
</evidence>
<protein>
    <recommendedName>
        <fullName evidence="2">DUF4218 domain-containing protein</fullName>
    </recommendedName>
</protein>
<name>A0AAD8VS08_LOLMU</name>
<proteinExistence type="predicted"/>
<keyword evidence="4" id="KW-1185">Reference proteome</keyword>
<evidence type="ECO:0000313" key="4">
    <source>
        <dbReference type="Proteomes" id="UP001231189"/>
    </source>
</evidence>
<evidence type="ECO:0000256" key="1">
    <source>
        <dbReference type="SAM" id="MobiDB-lite"/>
    </source>
</evidence>